<dbReference type="GO" id="GO:0003779">
    <property type="term" value="F:actin binding"/>
    <property type="evidence" value="ECO:0007669"/>
    <property type="project" value="TreeGrafter"/>
</dbReference>
<comment type="subcellular location">
    <subcellularLocation>
        <location evidence="1">Cytoplasm</location>
    </subcellularLocation>
</comment>
<keyword evidence="3" id="KW-0862">Zinc</keyword>
<keyword evidence="3" id="KW-0440">LIM domain</keyword>
<dbReference type="PANTHER" id="PTHR24214:SF38">
    <property type="entry name" value="PDZ AND LIM DOMAIN PROTEIN ZASP-RELATED"/>
    <property type="match status" value="1"/>
</dbReference>
<dbReference type="GO" id="GO:0030036">
    <property type="term" value="P:actin cytoskeleton organization"/>
    <property type="evidence" value="ECO:0007669"/>
    <property type="project" value="TreeGrafter"/>
</dbReference>
<evidence type="ECO:0000313" key="5">
    <source>
        <dbReference type="EMBL" id="CAF1161438.1"/>
    </source>
</evidence>
<evidence type="ECO:0000256" key="2">
    <source>
        <dbReference type="ARBA" id="ARBA00022490"/>
    </source>
</evidence>
<evidence type="ECO:0000256" key="3">
    <source>
        <dbReference type="ARBA" id="ARBA00023038"/>
    </source>
</evidence>
<organism evidence="6 7">
    <name type="scientific">Adineta ricciae</name>
    <name type="common">Rotifer</name>
    <dbReference type="NCBI Taxonomy" id="249248"/>
    <lineage>
        <taxon>Eukaryota</taxon>
        <taxon>Metazoa</taxon>
        <taxon>Spiralia</taxon>
        <taxon>Gnathifera</taxon>
        <taxon>Rotifera</taxon>
        <taxon>Eurotatoria</taxon>
        <taxon>Bdelloidea</taxon>
        <taxon>Adinetida</taxon>
        <taxon>Adinetidae</taxon>
        <taxon>Adineta</taxon>
    </lineage>
</organism>
<keyword evidence="7" id="KW-1185">Reference proteome</keyword>
<dbReference type="OrthoDB" id="44841at2759"/>
<dbReference type="EMBL" id="CAJNOR010012840">
    <property type="protein sequence ID" value="CAF1670032.1"/>
    <property type="molecule type" value="Genomic_DNA"/>
</dbReference>
<dbReference type="SUPFAM" id="SSF50156">
    <property type="entry name" value="PDZ domain-like"/>
    <property type="match status" value="1"/>
</dbReference>
<reference evidence="6" key="1">
    <citation type="submission" date="2021-02" db="EMBL/GenBank/DDBJ databases">
        <authorList>
            <person name="Nowell W R."/>
        </authorList>
    </citation>
    <scope>NUCLEOTIDE SEQUENCE</scope>
</reference>
<dbReference type="SMART" id="SM00228">
    <property type="entry name" value="PDZ"/>
    <property type="match status" value="1"/>
</dbReference>
<dbReference type="InterPro" id="IPR036034">
    <property type="entry name" value="PDZ_sf"/>
</dbReference>
<dbReference type="PANTHER" id="PTHR24214">
    <property type="entry name" value="PDZ AND LIM DOMAIN PROTEIN ZASP"/>
    <property type="match status" value="1"/>
</dbReference>
<evidence type="ECO:0000259" key="4">
    <source>
        <dbReference type="PROSITE" id="PS50106"/>
    </source>
</evidence>
<evidence type="ECO:0000313" key="7">
    <source>
        <dbReference type="Proteomes" id="UP000663828"/>
    </source>
</evidence>
<dbReference type="GO" id="GO:0051371">
    <property type="term" value="F:muscle alpha-actinin binding"/>
    <property type="evidence" value="ECO:0007669"/>
    <property type="project" value="TreeGrafter"/>
</dbReference>
<feature type="domain" description="PDZ" evidence="4">
    <location>
        <begin position="10"/>
        <end position="80"/>
    </location>
</feature>
<dbReference type="Pfam" id="PF00595">
    <property type="entry name" value="PDZ"/>
    <property type="match status" value="1"/>
</dbReference>
<comment type="caution">
    <text evidence="6">The sequence shown here is derived from an EMBL/GenBank/DDBJ whole genome shotgun (WGS) entry which is preliminary data.</text>
</comment>
<proteinExistence type="predicted"/>
<dbReference type="GO" id="GO:0001725">
    <property type="term" value="C:stress fiber"/>
    <property type="evidence" value="ECO:0007669"/>
    <property type="project" value="TreeGrafter"/>
</dbReference>
<evidence type="ECO:0000256" key="1">
    <source>
        <dbReference type="ARBA" id="ARBA00004496"/>
    </source>
</evidence>
<dbReference type="GO" id="GO:0031941">
    <property type="term" value="C:filamentous actin"/>
    <property type="evidence" value="ECO:0007669"/>
    <property type="project" value="TreeGrafter"/>
</dbReference>
<name>A0A816G426_ADIRI</name>
<sequence length="128" mass="14487">MDNPLYPTIPVLLERSNLDQNWGFRLQGGADFRLPLSIKKILPNSIAHNKLYPGDGLLFIDGQDATSMKHDDAQALMRNSLRLQLILRRGQLNTIRPCKSSVKFAPGPNPRVNSALYNTPTPNNYRRF</sequence>
<dbReference type="InterPro" id="IPR050604">
    <property type="entry name" value="PDZ-LIM_domain"/>
</dbReference>
<keyword evidence="2" id="KW-0963">Cytoplasm</keyword>
<dbReference type="Proteomes" id="UP000663828">
    <property type="component" value="Unassembled WGS sequence"/>
</dbReference>
<protein>
    <recommendedName>
        <fullName evidence="4">PDZ domain-containing protein</fullName>
    </recommendedName>
</protein>
<dbReference type="EMBL" id="CAJNOJ010000125">
    <property type="protein sequence ID" value="CAF1161438.1"/>
    <property type="molecule type" value="Genomic_DNA"/>
</dbReference>
<dbReference type="InterPro" id="IPR001478">
    <property type="entry name" value="PDZ"/>
</dbReference>
<gene>
    <name evidence="5" type="ORF">EDS130_LOCUS23164</name>
    <name evidence="6" type="ORF">XAT740_LOCUS58500</name>
</gene>
<dbReference type="Gene3D" id="2.30.42.10">
    <property type="match status" value="1"/>
</dbReference>
<dbReference type="GO" id="GO:0005912">
    <property type="term" value="C:adherens junction"/>
    <property type="evidence" value="ECO:0007669"/>
    <property type="project" value="TreeGrafter"/>
</dbReference>
<dbReference type="PROSITE" id="PS50106">
    <property type="entry name" value="PDZ"/>
    <property type="match status" value="1"/>
</dbReference>
<evidence type="ECO:0000313" key="6">
    <source>
        <dbReference type="EMBL" id="CAF1670032.1"/>
    </source>
</evidence>
<dbReference type="GO" id="GO:0030018">
    <property type="term" value="C:Z disc"/>
    <property type="evidence" value="ECO:0007669"/>
    <property type="project" value="TreeGrafter"/>
</dbReference>
<dbReference type="AlphaFoldDB" id="A0A816G426"/>
<dbReference type="GO" id="GO:0061061">
    <property type="term" value="P:muscle structure development"/>
    <property type="evidence" value="ECO:0007669"/>
    <property type="project" value="TreeGrafter"/>
</dbReference>
<keyword evidence="3" id="KW-0479">Metal-binding</keyword>
<dbReference type="Proteomes" id="UP000663852">
    <property type="component" value="Unassembled WGS sequence"/>
</dbReference>
<accession>A0A816G426</accession>